<dbReference type="AlphaFoldDB" id="A0AAE3TB26"/>
<feature type="transmembrane region" description="Helical" evidence="11">
    <location>
        <begin position="57"/>
        <end position="76"/>
    </location>
</feature>
<dbReference type="SUPFAM" id="SSF56176">
    <property type="entry name" value="FAD-binding/transporter-associated domain-like"/>
    <property type="match status" value="1"/>
</dbReference>
<feature type="domain" description="CBS" evidence="12">
    <location>
        <begin position="217"/>
        <end position="278"/>
    </location>
</feature>
<keyword evidence="5" id="KW-0677">Repeat</keyword>
<evidence type="ECO:0000256" key="5">
    <source>
        <dbReference type="ARBA" id="ARBA00022737"/>
    </source>
</evidence>
<evidence type="ECO:0000313" key="14">
    <source>
        <dbReference type="EMBL" id="MDF0603428.1"/>
    </source>
</evidence>
<dbReference type="Pfam" id="PF01595">
    <property type="entry name" value="CNNM"/>
    <property type="match status" value="1"/>
</dbReference>
<dbReference type="InterPro" id="IPR044751">
    <property type="entry name" value="Ion_transp-like_CBS"/>
</dbReference>
<dbReference type="PROSITE" id="PS51371">
    <property type="entry name" value="CBS"/>
    <property type="match status" value="2"/>
</dbReference>
<evidence type="ECO:0000256" key="6">
    <source>
        <dbReference type="ARBA" id="ARBA00022989"/>
    </source>
</evidence>
<dbReference type="Gene3D" id="3.10.580.10">
    <property type="entry name" value="CBS-domain"/>
    <property type="match status" value="1"/>
</dbReference>
<keyword evidence="3" id="KW-1003">Cell membrane</keyword>
<proteinExistence type="inferred from homology"/>
<dbReference type="CDD" id="cd04590">
    <property type="entry name" value="CBS_pair_CorC_HlyC_assoc"/>
    <property type="match status" value="1"/>
</dbReference>
<dbReference type="FunFam" id="3.30.465.10:FF:000023">
    <property type="entry name" value="Magnesium and cobalt transporter"/>
    <property type="match status" value="1"/>
</dbReference>
<dbReference type="InterPro" id="IPR016169">
    <property type="entry name" value="FAD-bd_PCMH_sub2"/>
</dbReference>
<comment type="subcellular location">
    <subcellularLocation>
        <location evidence="1">Cell membrane</location>
        <topology evidence="1">Multi-pass membrane protein</topology>
    </subcellularLocation>
</comment>
<evidence type="ECO:0000256" key="9">
    <source>
        <dbReference type="PROSITE-ProRule" id="PRU00703"/>
    </source>
</evidence>
<gene>
    <name evidence="14" type="ORF">P1J78_22100</name>
</gene>
<evidence type="ECO:0000256" key="10">
    <source>
        <dbReference type="PROSITE-ProRule" id="PRU01193"/>
    </source>
</evidence>
<keyword evidence="4 10" id="KW-0812">Transmembrane</keyword>
<dbReference type="GO" id="GO:0005886">
    <property type="term" value="C:plasma membrane"/>
    <property type="evidence" value="ECO:0007669"/>
    <property type="project" value="UniProtKB-SubCell"/>
</dbReference>
<evidence type="ECO:0000256" key="1">
    <source>
        <dbReference type="ARBA" id="ARBA00004651"/>
    </source>
</evidence>
<dbReference type="PROSITE" id="PS51846">
    <property type="entry name" value="CNNM"/>
    <property type="match status" value="1"/>
</dbReference>
<keyword evidence="7 9" id="KW-0129">CBS domain</keyword>
<evidence type="ECO:0000259" key="13">
    <source>
        <dbReference type="PROSITE" id="PS51846"/>
    </source>
</evidence>
<feature type="domain" description="CNNM transmembrane" evidence="13">
    <location>
        <begin position="1"/>
        <end position="198"/>
    </location>
</feature>
<evidence type="ECO:0000256" key="3">
    <source>
        <dbReference type="ARBA" id="ARBA00022475"/>
    </source>
</evidence>
<name>A0AAE3TB26_9RHOB</name>
<dbReference type="EMBL" id="JARGYC010000093">
    <property type="protein sequence ID" value="MDF0603428.1"/>
    <property type="molecule type" value="Genomic_DNA"/>
</dbReference>
<organism evidence="14 15">
    <name type="scientific">Psychromarinibacter sediminicola</name>
    <dbReference type="NCBI Taxonomy" id="3033385"/>
    <lineage>
        <taxon>Bacteria</taxon>
        <taxon>Pseudomonadati</taxon>
        <taxon>Pseudomonadota</taxon>
        <taxon>Alphaproteobacteria</taxon>
        <taxon>Rhodobacterales</taxon>
        <taxon>Paracoccaceae</taxon>
        <taxon>Psychromarinibacter</taxon>
    </lineage>
</organism>
<sequence>MYLEIAIVILLTLINGVLAMSELAIVSARPARLKLIADKGSRGAATALRLAADPGRFLSSVQIGITLVGILAGAFSGATLGTRLSATLTEAGVSPALAQTLGVGSVVVAITYLSLIVGELVPKQIALRAPEAVAARVAPMMATIARVAAPLVWVLDRSGKLVLALLGQSKTQGTGVSDEEVRLIVAEATSAGAMEQAESQMIAGVMRVADRTARGLMTPRHEVAVLDIDTDKAEVLRQARDIGRSRLPVWEDDVDNIVGVLTTRDLLGPAVPDAPFDLRALLREAPVVRDGQDALEVVDRLRTAPAHMVLVYDEYGHFQGIVTPMDVLEAIAGEFPEHGTDEPKVVTRADGSYLIAGWMPVDEFADLLSLEIDEDRDYETVAGLVLDEVGQLPEVGQRIDLQGWGVEVVDMDGRRIDKLLVQKAAA</sequence>
<keyword evidence="6 10" id="KW-1133">Transmembrane helix</keyword>
<dbReference type="InterPro" id="IPR005170">
    <property type="entry name" value="Transptr-assoc_dom"/>
</dbReference>
<evidence type="ECO:0000259" key="12">
    <source>
        <dbReference type="PROSITE" id="PS51371"/>
    </source>
</evidence>
<feature type="domain" description="CBS" evidence="12">
    <location>
        <begin position="281"/>
        <end position="337"/>
    </location>
</feature>
<reference evidence="14" key="1">
    <citation type="submission" date="2023-03" db="EMBL/GenBank/DDBJ databases">
        <title>Multiphase analysis and comparison of six strains from genera Psychromarinibacter, Lutimaribacter, and Maritimibacter, including a novel species: Psychromarinibacter sediminicola sp. nov.</title>
        <authorList>
            <person name="Wang Y.-H."/>
            <person name="Ye M.-Q."/>
            <person name="Du Z.-J."/>
        </authorList>
    </citation>
    <scope>NUCLEOTIDE SEQUENCE</scope>
    <source>
        <strain evidence="14">C21-152</strain>
    </source>
</reference>
<dbReference type="RefSeq" id="WP_275569548.1">
    <property type="nucleotide sequence ID" value="NZ_JARGYC010000093.1"/>
</dbReference>
<feature type="transmembrane region" description="Helical" evidence="11">
    <location>
        <begin position="96"/>
        <end position="121"/>
    </location>
</feature>
<dbReference type="InterPro" id="IPR036318">
    <property type="entry name" value="FAD-bd_PCMH-like_sf"/>
</dbReference>
<dbReference type="Pfam" id="PF00571">
    <property type="entry name" value="CBS"/>
    <property type="match status" value="2"/>
</dbReference>
<dbReference type="SUPFAM" id="SSF54631">
    <property type="entry name" value="CBS-domain pair"/>
    <property type="match status" value="1"/>
</dbReference>
<evidence type="ECO:0000256" key="8">
    <source>
        <dbReference type="ARBA" id="ARBA00023136"/>
    </source>
</evidence>
<evidence type="ECO:0000256" key="4">
    <source>
        <dbReference type="ARBA" id="ARBA00022692"/>
    </source>
</evidence>
<dbReference type="InterPro" id="IPR046342">
    <property type="entry name" value="CBS_dom_sf"/>
</dbReference>
<feature type="transmembrane region" description="Helical" evidence="11">
    <location>
        <begin position="133"/>
        <end position="155"/>
    </location>
</feature>
<dbReference type="Gene3D" id="3.30.465.10">
    <property type="match status" value="1"/>
</dbReference>
<accession>A0AAE3TB26</accession>
<dbReference type="PANTHER" id="PTHR43099">
    <property type="entry name" value="UPF0053 PROTEIN YRKA"/>
    <property type="match status" value="1"/>
</dbReference>
<dbReference type="InterPro" id="IPR000644">
    <property type="entry name" value="CBS_dom"/>
</dbReference>
<evidence type="ECO:0000256" key="11">
    <source>
        <dbReference type="SAM" id="Phobius"/>
    </source>
</evidence>
<evidence type="ECO:0000256" key="2">
    <source>
        <dbReference type="ARBA" id="ARBA00006446"/>
    </source>
</evidence>
<dbReference type="Proteomes" id="UP001220964">
    <property type="component" value="Unassembled WGS sequence"/>
</dbReference>
<dbReference type="SMART" id="SM00116">
    <property type="entry name" value="CBS"/>
    <property type="match status" value="2"/>
</dbReference>
<keyword evidence="15" id="KW-1185">Reference proteome</keyword>
<dbReference type="GO" id="GO:0050660">
    <property type="term" value="F:flavin adenine dinucleotide binding"/>
    <property type="evidence" value="ECO:0007669"/>
    <property type="project" value="InterPro"/>
</dbReference>
<dbReference type="PANTHER" id="PTHR43099:SF5">
    <property type="entry name" value="HLYC_CORC FAMILY TRANSPORTER"/>
    <property type="match status" value="1"/>
</dbReference>
<evidence type="ECO:0000313" key="15">
    <source>
        <dbReference type="Proteomes" id="UP001220964"/>
    </source>
</evidence>
<comment type="similarity">
    <text evidence="2">Belongs to the UPF0053 family. Hemolysin C subfamily.</text>
</comment>
<dbReference type="SMART" id="SM01091">
    <property type="entry name" value="CorC_HlyC"/>
    <property type="match status" value="1"/>
</dbReference>
<comment type="caution">
    <text evidence="14">The sequence shown here is derived from an EMBL/GenBank/DDBJ whole genome shotgun (WGS) entry which is preliminary data.</text>
</comment>
<dbReference type="InterPro" id="IPR051676">
    <property type="entry name" value="UPF0053_domain"/>
</dbReference>
<protein>
    <submittedName>
        <fullName evidence="14">Hemolysin family protein</fullName>
    </submittedName>
</protein>
<keyword evidence="8 10" id="KW-0472">Membrane</keyword>
<evidence type="ECO:0000256" key="7">
    <source>
        <dbReference type="ARBA" id="ARBA00023122"/>
    </source>
</evidence>
<feature type="transmembrane region" description="Helical" evidence="11">
    <location>
        <begin position="6"/>
        <end position="26"/>
    </location>
</feature>
<dbReference type="InterPro" id="IPR002550">
    <property type="entry name" value="CNNM"/>
</dbReference>
<dbReference type="Pfam" id="PF03471">
    <property type="entry name" value="CorC_HlyC"/>
    <property type="match status" value="1"/>
</dbReference>